<protein>
    <recommendedName>
        <fullName evidence="4">HTH gntR-type domain-containing protein</fullName>
    </recommendedName>
</protein>
<dbReference type="GO" id="GO:0003700">
    <property type="term" value="F:DNA-binding transcription factor activity"/>
    <property type="evidence" value="ECO:0007669"/>
    <property type="project" value="InterPro"/>
</dbReference>
<dbReference type="RefSeq" id="WP_036061436.1">
    <property type="nucleotide sequence ID" value="NZ_CP011102.1"/>
</dbReference>
<dbReference type="SMART" id="SM00345">
    <property type="entry name" value="HTH_GNTR"/>
    <property type="match status" value="1"/>
</dbReference>
<evidence type="ECO:0000259" key="4">
    <source>
        <dbReference type="PROSITE" id="PS50949"/>
    </source>
</evidence>
<dbReference type="InterPro" id="IPR036390">
    <property type="entry name" value="WH_DNA-bd_sf"/>
</dbReference>
<dbReference type="Pfam" id="PF00392">
    <property type="entry name" value="GntR"/>
    <property type="match status" value="1"/>
</dbReference>
<keyword evidence="6" id="KW-1185">Reference proteome</keyword>
<keyword evidence="1" id="KW-0805">Transcription regulation</keyword>
<evidence type="ECO:0000313" key="6">
    <source>
        <dbReference type="Proteomes" id="UP000223060"/>
    </source>
</evidence>
<dbReference type="PANTHER" id="PTHR38445:SF9">
    <property type="entry name" value="HTH-TYPE TRANSCRIPTIONAL REPRESSOR YTRA"/>
    <property type="match status" value="1"/>
</dbReference>
<dbReference type="CDD" id="cd07377">
    <property type="entry name" value="WHTH_GntR"/>
    <property type="match status" value="1"/>
</dbReference>
<dbReference type="GO" id="GO:0003677">
    <property type="term" value="F:DNA binding"/>
    <property type="evidence" value="ECO:0007669"/>
    <property type="project" value="UniProtKB-KW"/>
</dbReference>
<dbReference type="PANTHER" id="PTHR38445">
    <property type="entry name" value="HTH-TYPE TRANSCRIPTIONAL REPRESSOR YTRA"/>
    <property type="match status" value="1"/>
</dbReference>
<name>A0A1S7FQI2_9LIST</name>
<dbReference type="KEGG" id="lwi:UE46_00200"/>
<evidence type="ECO:0000313" key="5">
    <source>
        <dbReference type="EMBL" id="AQY49639.1"/>
    </source>
</evidence>
<dbReference type="Gene3D" id="1.10.10.10">
    <property type="entry name" value="Winged helix-like DNA-binding domain superfamily/Winged helix DNA-binding domain"/>
    <property type="match status" value="1"/>
</dbReference>
<sequence length="128" mass="14788">MYTLDSQSHVPIYEQIVGLIRSYCISGILQPGEKLMSVREMSTHLLVNPNTVGKAYKELERLGIIETKLGRGSYVAYASDNRPNEEALALFRRNLEELVLEANYLRIEEQELQNFVKQHYRSLEGENR</sequence>
<proteinExistence type="predicted"/>
<reference evidence="6" key="1">
    <citation type="submission" date="2015-03" db="EMBL/GenBank/DDBJ databases">
        <authorList>
            <person name="Ferrari E."/>
            <person name="Walter M.C."/>
            <person name="Huptas C."/>
            <person name="Scherer S."/>
            <person name="Mueller-Herbst S."/>
        </authorList>
    </citation>
    <scope>NUCLEOTIDE SEQUENCE [LARGE SCALE GENOMIC DNA]</scope>
    <source>
        <strain evidence="6">LWP01</strain>
    </source>
</reference>
<organism evidence="5 6">
    <name type="scientific">Listeria weihenstephanensis</name>
    <dbReference type="NCBI Taxonomy" id="1006155"/>
    <lineage>
        <taxon>Bacteria</taxon>
        <taxon>Bacillati</taxon>
        <taxon>Bacillota</taxon>
        <taxon>Bacilli</taxon>
        <taxon>Bacillales</taxon>
        <taxon>Listeriaceae</taxon>
        <taxon>Listeria</taxon>
    </lineage>
</organism>
<dbReference type="PROSITE" id="PS50949">
    <property type="entry name" value="HTH_GNTR"/>
    <property type="match status" value="1"/>
</dbReference>
<dbReference type="SUPFAM" id="SSF46785">
    <property type="entry name" value="Winged helix' DNA-binding domain"/>
    <property type="match status" value="1"/>
</dbReference>
<evidence type="ECO:0000256" key="3">
    <source>
        <dbReference type="ARBA" id="ARBA00023163"/>
    </source>
</evidence>
<keyword evidence="2" id="KW-0238">DNA-binding</keyword>
<dbReference type="AlphaFoldDB" id="A0A1S7FQI2"/>
<dbReference type="EMBL" id="CP011102">
    <property type="protein sequence ID" value="AQY49639.1"/>
    <property type="molecule type" value="Genomic_DNA"/>
</dbReference>
<feature type="domain" description="HTH gntR-type" evidence="4">
    <location>
        <begin position="10"/>
        <end position="78"/>
    </location>
</feature>
<evidence type="ECO:0000256" key="2">
    <source>
        <dbReference type="ARBA" id="ARBA00023125"/>
    </source>
</evidence>
<keyword evidence="3" id="KW-0804">Transcription</keyword>
<dbReference type="InterPro" id="IPR036388">
    <property type="entry name" value="WH-like_DNA-bd_sf"/>
</dbReference>
<gene>
    <name evidence="5" type="ORF">UE46_00200</name>
</gene>
<accession>A0A1S7FQI2</accession>
<dbReference type="Proteomes" id="UP000223060">
    <property type="component" value="Chromosome"/>
</dbReference>
<dbReference type="InterPro" id="IPR000524">
    <property type="entry name" value="Tscrpt_reg_HTH_GntR"/>
</dbReference>
<evidence type="ECO:0000256" key="1">
    <source>
        <dbReference type="ARBA" id="ARBA00023015"/>
    </source>
</evidence>